<proteinExistence type="predicted"/>
<gene>
    <name evidence="2" type="ORF">SAMN04488526_1028</name>
</gene>
<dbReference type="OrthoDB" id="7659325at2"/>
<protein>
    <recommendedName>
        <fullName evidence="4">Membrane-anchored ribosome-binding protein, inhibits growth in stationary phase, ElaB/YqjD/DUF883 family</fullName>
    </recommendedName>
</protein>
<dbReference type="Proteomes" id="UP000199283">
    <property type="component" value="Unassembled WGS sequence"/>
</dbReference>
<dbReference type="RefSeq" id="WP_139204656.1">
    <property type="nucleotide sequence ID" value="NZ_FNZQ01000001.1"/>
</dbReference>
<accession>A0A1H7IFD7</accession>
<feature type="compositionally biased region" description="Basic and acidic residues" evidence="1">
    <location>
        <begin position="38"/>
        <end position="50"/>
    </location>
</feature>
<dbReference type="AlphaFoldDB" id="A0A1H7IFD7"/>
<name>A0A1H7IFD7_9RHOB</name>
<feature type="compositionally biased region" description="Polar residues" evidence="1">
    <location>
        <begin position="1"/>
        <end position="21"/>
    </location>
</feature>
<reference evidence="2 3" key="1">
    <citation type="submission" date="2016-10" db="EMBL/GenBank/DDBJ databases">
        <authorList>
            <person name="de Groot N.N."/>
        </authorList>
    </citation>
    <scope>NUCLEOTIDE SEQUENCE [LARGE SCALE GENOMIC DNA]</scope>
    <source>
        <strain evidence="2 3">DSM 14858</strain>
    </source>
</reference>
<evidence type="ECO:0000313" key="2">
    <source>
        <dbReference type="EMBL" id="SEK61206.1"/>
    </source>
</evidence>
<feature type="compositionally biased region" description="Basic and acidic residues" evidence="1">
    <location>
        <begin position="58"/>
        <end position="74"/>
    </location>
</feature>
<sequence length="184" mass="19600">MSVNKTTPPPSSTGQQHSDATASEMASDAKSAATSKASDLKSKAKSEASKLADQARSAADERVEDAKDYATDNIERTVEQIRDAGRQFGDDSYQAQAADYLASNLSQAADMIRRQDLGSLADDLTSFARRNPAVVLGGAALLGFAAARMLKASERSTADVRFESPTAGVSNTPYDRQIDRGYRS</sequence>
<evidence type="ECO:0000313" key="3">
    <source>
        <dbReference type="Proteomes" id="UP000199283"/>
    </source>
</evidence>
<dbReference type="EMBL" id="FNZQ01000001">
    <property type="protein sequence ID" value="SEK61206.1"/>
    <property type="molecule type" value="Genomic_DNA"/>
</dbReference>
<organism evidence="2 3">
    <name type="scientific">Jannaschia helgolandensis</name>
    <dbReference type="NCBI Taxonomy" id="188906"/>
    <lineage>
        <taxon>Bacteria</taxon>
        <taxon>Pseudomonadati</taxon>
        <taxon>Pseudomonadota</taxon>
        <taxon>Alphaproteobacteria</taxon>
        <taxon>Rhodobacterales</taxon>
        <taxon>Roseobacteraceae</taxon>
        <taxon>Jannaschia</taxon>
    </lineage>
</organism>
<dbReference type="STRING" id="188906.SAMN04488526_1028"/>
<feature type="compositionally biased region" description="Low complexity" evidence="1">
    <location>
        <begin position="26"/>
        <end position="37"/>
    </location>
</feature>
<feature type="region of interest" description="Disordered" evidence="1">
    <location>
        <begin position="1"/>
        <end position="74"/>
    </location>
</feature>
<evidence type="ECO:0008006" key="4">
    <source>
        <dbReference type="Google" id="ProtNLM"/>
    </source>
</evidence>
<feature type="region of interest" description="Disordered" evidence="1">
    <location>
        <begin position="154"/>
        <end position="184"/>
    </location>
</feature>
<evidence type="ECO:0000256" key="1">
    <source>
        <dbReference type="SAM" id="MobiDB-lite"/>
    </source>
</evidence>
<keyword evidence="3" id="KW-1185">Reference proteome</keyword>